<accession>A0A0B8P9V2</accession>
<dbReference type="InterPro" id="IPR036188">
    <property type="entry name" value="FAD/NAD-bd_sf"/>
</dbReference>
<dbReference type="InterPro" id="IPR023753">
    <property type="entry name" value="FAD/NAD-binding_dom"/>
</dbReference>
<dbReference type="PRINTS" id="PR00411">
    <property type="entry name" value="PNDRDTASEI"/>
</dbReference>
<dbReference type="EMBL" id="BBSA01000003">
    <property type="protein sequence ID" value="GAM61357.1"/>
    <property type="molecule type" value="Genomic_DNA"/>
</dbReference>
<reference evidence="6 7" key="1">
    <citation type="submission" date="2015-01" db="EMBL/GenBank/DDBJ databases">
        <title>Vibrio sp. C5 JCM 19232 whole genome shotgun sequence.</title>
        <authorList>
            <person name="Sawabe T."/>
            <person name="Meirelles P."/>
            <person name="Feng G."/>
            <person name="Sayaka M."/>
            <person name="Hattori M."/>
            <person name="Ohkuma M."/>
        </authorList>
    </citation>
    <scope>NUCLEOTIDE SEQUENCE [LARGE SCALE GENOMIC DNA]</scope>
    <source>
        <strain evidence="6 7">JCM19232</strain>
    </source>
</reference>
<evidence type="ECO:0000256" key="1">
    <source>
        <dbReference type="ARBA" id="ARBA00001974"/>
    </source>
</evidence>
<dbReference type="AlphaFoldDB" id="A0A0B8P9V2"/>
<evidence type="ECO:0000256" key="3">
    <source>
        <dbReference type="ARBA" id="ARBA00022630"/>
    </source>
</evidence>
<comment type="cofactor">
    <cofactor evidence="1">
        <name>FAD</name>
        <dbReference type="ChEBI" id="CHEBI:57692"/>
    </cofactor>
</comment>
<protein>
    <submittedName>
        <fullName evidence="6">NADH oxidase</fullName>
    </submittedName>
</protein>
<evidence type="ECO:0000259" key="5">
    <source>
        <dbReference type="Pfam" id="PF07992"/>
    </source>
</evidence>
<dbReference type="Proteomes" id="UP000031670">
    <property type="component" value="Unassembled WGS sequence"/>
</dbReference>
<dbReference type="InterPro" id="IPR050260">
    <property type="entry name" value="FAD-bd_OxRdtase"/>
</dbReference>
<dbReference type="Pfam" id="PF07992">
    <property type="entry name" value="Pyr_redox_2"/>
    <property type="match status" value="1"/>
</dbReference>
<gene>
    <name evidence="6" type="ORF">JCM19232_5658</name>
</gene>
<dbReference type="PANTHER" id="PTHR43429:SF3">
    <property type="entry name" value="NITRITE REDUCTASE [NAD(P)H]"/>
    <property type="match status" value="1"/>
</dbReference>
<keyword evidence="4" id="KW-0274">FAD</keyword>
<dbReference type="SUPFAM" id="SSF51905">
    <property type="entry name" value="FAD/NAD(P)-binding domain"/>
    <property type="match status" value="2"/>
</dbReference>
<feature type="domain" description="FAD/NAD(P)-binding" evidence="5">
    <location>
        <begin position="10"/>
        <end position="286"/>
    </location>
</feature>
<dbReference type="PRINTS" id="PR00368">
    <property type="entry name" value="FADPNR"/>
</dbReference>
<keyword evidence="3" id="KW-0285">Flavoprotein</keyword>
<dbReference type="PANTHER" id="PTHR43429">
    <property type="entry name" value="PYRIDINE NUCLEOTIDE-DISULFIDE OXIDOREDUCTASE DOMAIN-CONTAINING"/>
    <property type="match status" value="1"/>
</dbReference>
<dbReference type="GO" id="GO:0016491">
    <property type="term" value="F:oxidoreductase activity"/>
    <property type="evidence" value="ECO:0007669"/>
    <property type="project" value="InterPro"/>
</dbReference>
<evidence type="ECO:0000313" key="6">
    <source>
        <dbReference type="EMBL" id="GAM61357.1"/>
    </source>
</evidence>
<organism evidence="6 7">
    <name type="scientific">Vibrio ishigakensis</name>
    <dbReference type="NCBI Taxonomy" id="1481914"/>
    <lineage>
        <taxon>Bacteria</taxon>
        <taxon>Pseudomonadati</taxon>
        <taxon>Pseudomonadota</taxon>
        <taxon>Gammaproteobacteria</taxon>
        <taxon>Vibrionales</taxon>
        <taxon>Vibrionaceae</taxon>
        <taxon>Vibrio</taxon>
    </lineage>
</organism>
<evidence type="ECO:0000256" key="2">
    <source>
        <dbReference type="ARBA" id="ARBA00006442"/>
    </source>
</evidence>
<reference evidence="6 7" key="2">
    <citation type="submission" date="2015-01" db="EMBL/GenBank/DDBJ databases">
        <authorList>
            <consortium name="NBRP consortium"/>
            <person name="Sawabe T."/>
            <person name="Meirelles P."/>
            <person name="Feng G."/>
            <person name="Sayaka M."/>
            <person name="Hattori M."/>
            <person name="Ohkuma M."/>
        </authorList>
    </citation>
    <scope>NUCLEOTIDE SEQUENCE [LARGE SCALE GENOMIC DNA]</scope>
    <source>
        <strain evidence="6 7">JCM19232</strain>
    </source>
</reference>
<evidence type="ECO:0000313" key="7">
    <source>
        <dbReference type="Proteomes" id="UP000031670"/>
    </source>
</evidence>
<comment type="caution">
    <text evidence="6">The sequence shown here is derived from an EMBL/GenBank/DDBJ whole genome shotgun (WGS) entry which is preliminary data.</text>
</comment>
<name>A0A0B8P9V2_9VIBR</name>
<evidence type="ECO:0000256" key="4">
    <source>
        <dbReference type="ARBA" id="ARBA00022827"/>
    </source>
</evidence>
<proteinExistence type="inferred from homology"/>
<comment type="similarity">
    <text evidence="2">Belongs to the FAD-dependent oxidoreductase family.</text>
</comment>
<sequence>MNNSYVRDPILIIGTGIGGISVLNEIRNIDAEIPILVVDENNGCTYLKPMLSKICQSGFDTQVLQLKNKDEIESKYNCKVLSNTKVVYVDTSKKTVTLNNDDMIRFSSLVIATGSLPRKTLYNSDKENIIVHNVSSWKDYSNLIDELTSNKRIAIVGAGIVGCEIAYDLSHRFDSVNLITPDAHVLSNLDDHSLSENVLNRLLNKKIKVFKSAKNIIYKSEPSQSVCFELNKEVLSLNVEIIIECVGNDASTKLINGKYLEFIPIDNKCQTEFNSIYALGDCASYNGNVFSNIFIIRKCAKTIAGNILDVPSAFQQEDYNIVIKVGKPLLKKTIKCQVG</sequence>
<dbReference type="Gene3D" id="3.50.50.60">
    <property type="entry name" value="FAD/NAD(P)-binding domain"/>
    <property type="match status" value="2"/>
</dbReference>